<dbReference type="Pfam" id="PF00111">
    <property type="entry name" value="Fer2"/>
    <property type="match status" value="1"/>
</dbReference>
<evidence type="ECO:0000256" key="6">
    <source>
        <dbReference type="ARBA" id="ARBA00023002"/>
    </source>
</evidence>
<evidence type="ECO:0000256" key="4">
    <source>
        <dbReference type="ARBA" id="ARBA00022723"/>
    </source>
</evidence>
<feature type="region of interest" description="Disordered" evidence="9">
    <location>
        <begin position="276"/>
        <end position="297"/>
    </location>
</feature>
<dbReference type="SUPFAM" id="SSF52343">
    <property type="entry name" value="Ferredoxin reductase-like, C-terminal NADP-linked domain"/>
    <property type="match status" value="1"/>
</dbReference>
<evidence type="ECO:0000259" key="10">
    <source>
        <dbReference type="PROSITE" id="PS51085"/>
    </source>
</evidence>
<keyword evidence="5" id="KW-0274">FAD</keyword>
<dbReference type="CDD" id="cd06215">
    <property type="entry name" value="FNR_iron_sulfur_binding_1"/>
    <property type="match status" value="1"/>
</dbReference>
<dbReference type="GO" id="GO:0016491">
    <property type="term" value="F:oxidoreductase activity"/>
    <property type="evidence" value="ECO:0007669"/>
    <property type="project" value="UniProtKB-KW"/>
</dbReference>
<dbReference type="InterPro" id="IPR008333">
    <property type="entry name" value="Cbr1-like_FAD-bd_dom"/>
</dbReference>
<keyword evidence="3" id="KW-0001">2Fe-2S</keyword>
<sequence length="386" mass="42035">MHQVAHPSTLSCWGDAEDESVLVCRHVRDISHDTKSFTFATKGDGHLFHFEPGQFVTLRLTVDGVERMRSYTVSSPPTRPYLLTITVKRQPGGVVSEWLHAHVREGSELVVHAPLGGFTTVRHPADKYLFLAAGSGITPMMSMARTLVDLGSTADVVLLNSVRTPADVIFRDELRAMDAIGTHLRVETLASTVPEGERWRGHRGRLDAQRLADLVPDLREREVFVCGPEPYMRMVREALLAVGHDPARRHEETFTFEELPRAEFGDGVADALVPYEPTDAHGQPLAGGADEPAAEEGATPTYVVQLTRSGRSIECGADETVLQAAFRAGLTPPSSCSEGVCGTCKATLLEGEVDMQHNGGIRPREVRMGKVLLCSSKPLGNLSIEA</sequence>
<feature type="compositionally biased region" description="Low complexity" evidence="9">
    <location>
        <begin position="286"/>
        <end position="297"/>
    </location>
</feature>
<dbReference type="CDD" id="cd00207">
    <property type="entry name" value="fer2"/>
    <property type="match status" value="1"/>
</dbReference>
<dbReference type="Gene3D" id="2.40.30.10">
    <property type="entry name" value="Translation factors"/>
    <property type="match status" value="1"/>
</dbReference>
<dbReference type="PANTHER" id="PTHR47354">
    <property type="entry name" value="NADH OXIDOREDUCTASE HCR"/>
    <property type="match status" value="1"/>
</dbReference>
<protein>
    <submittedName>
        <fullName evidence="12">Hybrid-cluster NAD(P)-dependent oxidoreductase</fullName>
    </submittedName>
</protein>
<evidence type="ECO:0000256" key="3">
    <source>
        <dbReference type="ARBA" id="ARBA00022714"/>
    </source>
</evidence>
<dbReference type="InterPro" id="IPR012675">
    <property type="entry name" value="Beta-grasp_dom_sf"/>
</dbReference>
<keyword evidence="6" id="KW-0560">Oxidoreductase</keyword>
<dbReference type="InterPro" id="IPR017927">
    <property type="entry name" value="FAD-bd_FR_type"/>
</dbReference>
<gene>
    <name evidence="12" type="ORF">HLB09_13960</name>
</gene>
<evidence type="ECO:0000256" key="2">
    <source>
        <dbReference type="ARBA" id="ARBA00022630"/>
    </source>
</evidence>
<name>A0A849BTA6_9ACTN</name>
<dbReference type="InterPro" id="IPR006058">
    <property type="entry name" value="2Fe2S_fd_BS"/>
</dbReference>
<organism evidence="12 13">
    <name type="scientific">Pseudokineococcus marinus</name>
    <dbReference type="NCBI Taxonomy" id="351215"/>
    <lineage>
        <taxon>Bacteria</taxon>
        <taxon>Bacillati</taxon>
        <taxon>Actinomycetota</taxon>
        <taxon>Actinomycetes</taxon>
        <taxon>Kineosporiales</taxon>
        <taxon>Kineosporiaceae</taxon>
        <taxon>Pseudokineococcus</taxon>
    </lineage>
</organism>
<dbReference type="Proteomes" id="UP000555552">
    <property type="component" value="Unassembled WGS sequence"/>
</dbReference>
<dbReference type="SUPFAM" id="SSF54292">
    <property type="entry name" value="2Fe-2S ferredoxin-like"/>
    <property type="match status" value="1"/>
</dbReference>
<dbReference type="Gene3D" id="3.40.50.80">
    <property type="entry name" value="Nucleotide-binding domain of ferredoxin-NADP reductase (FNR) module"/>
    <property type="match status" value="1"/>
</dbReference>
<dbReference type="Pfam" id="PF00970">
    <property type="entry name" value="FAD_binding_6"/>
    <property type="match status" value="1"/>
</dbReference>
<evidence type="ECO:0000259" key="11">
    <source>
        <dbReference type="PROSITE" id="PS51384"/>
    </source>
</evidence>
<dbReference type="SUPFAM" id="SSF63380">
    <property type="entry name" value="Riboflavin synthase domain-like"/>
    <property type="match status" value="1"/>
</dbReference>
<evidence type="ECO:0000256" key="5">
    <source>
        <dbReference type="ARBA" id="ARBA00022827"/>
    </source>
</evidence>
<dbReference type="Gene3D" id="3.10.20.30">
    <property type="match status" value="1"/>
</dbReference>
<dbReference type="GO" id="GO:0051537">
    <property type="term" value="F:2 iron, 2 sulfur cluster binding"/>
    <property type="evidence" value="ECO:0007669"/>
    <property type="project" value="UniProtKB-KW"/>
</dbReference>
<dbReference type="InterPro" id="IPR017938">
    <property type="entry name" value="Riboflavin_synthase-like_b-brl"/>
</dbReference>
<feature type="domain" description="2Fe-2S ferredoxin-type" evidence="10">
    <location>
        <begin position="302"/>
        <end position="386"/>
    </location>
</feature>
<dbReference type="Pfam" id="PF00175">
    <property type="entry name" value="NAD_binding_1"/>
    <property type="match status" value="1"/>
</dbReference>
<dbReference type="EMBL" id="JABEMA010000276">
    <property type="protein sequence ID" value="NNH24177.1"/>
    <property type="molecule type" value="Genomic_DNA"/>
</dbReference>
<proteinExistence type="predicted"/>
<accession>A0A849BTA6</accession>
<comment type="caution">
    <text evidence="12">The sequence shown here is derived from an EMBL/GenBank/DDBJ whole genome shotgun (WGS) entry which is preliminary data.</text>
</comment>
<dbReference type="PRINTS" id="PR00406">
    <property type="entry name" value="CYTB5RDTASE"/>
</dbReference>
<evidence type="ECO:0000313" key="12">
    <source>
        <dbReference type="EMBL" id="NNH24177.1"/>
    </source>
</evidence>
<dbReference type="InterPro" id="IPR001041">
    <property type="entry name" value="2Fe-2S_ferredoxin-type"/>
</dbReference>
<keyword evidence="4" id="KW-0479">Metal-binding</keyword>
<dbReference type="InterPro" id="IPR001433">
    <property type="entry name" value="OxRdtase_FAD/NAD-bd"/>
</dbReference>
<keyword evidence="8" id="KW-0411">Iron-sulfur</keyword>
<evidence type="ECO:0000256" key="9">
    <source>
        <dbReference type="SAM" id="MobiDB-lite"/>
    </source>
</evidence>
<dbReference type="InterPro" id="IPR036010">
    <property type="entry name" value="2Fe-2S_ferredoxin-like_sf"/>
</dbReference>
<dbReference type="InterPro" id="IPR050415">
    <property type="entry name" value="MRET"/>
</dbReference>
<keyword evidence="13" id="KW-1185">Reference proteome</keyword>
<dbReference type="PROSITE" id="PS51085">
    <property type="entry name" value="2FE2S_FER_2"/>
    <property type="match status" value="1"/>
</dbReference>
<evidence type="ECO:0000313" key="13">
    <source>
        <dbReference type="Proteomes" id="UP000555552"/>
    </source>
</evidence>
<evidence type="ECO:0000256" key="8">
    <source>
        <dbReference type="ARBA" id="ARBA00023014"/>
    </source>
</evidence>
<dbReference type="GO" id="GO:0046872">
    <property type="term" value="F:metal ion binding"/>
    <property type="evidence" value="ECO:0007669"/>
    <property type="project" value="UniProtKB-KW"/>
</dbReference>
<dbReference type="PANTHER" id="PTHR47354:SF6">
    <property type="entry name" value="NADH OXIDOREDUCTASE HCR"/>
    <property type="match status" value="1"/>
</dbReference>
<reference evidence="12 13" key="1">
    <citation type="submission" date="2020-05" db="EMBL/GenBank/DDBJ databases">
        <title>MicrobeNet Type strains.</title>
        <authorList>
            <person name="Nicholson A.C."/>
        </authorList>
    </citation>
    <scope>NUCLEOTIDE SEQUENCE [LARGE SCALE GENOMIC DNA]</scope>
    <source>
        <strain evidence="12 13">JCM 14547</strain>
    </source>
</reference>
<keyword evidence="7" id="KW-0408">Iron</keyword>
<comment type="cofactor">
    <cofactor evidence="1">
        <name>FAD</name>
        <dbReference type="ChEBI" id="CHEBI:57692"/>
    </cofactor>
</comment>
<dbReference type="PROSITE" id="PS51384">
    <property type="entry name" value="FAD_FR"/>
    <property type="match status" value="1"/>
</dbReference>
<evidence type="ECO:0000256" key="1">
    <source>
        <dbReference type="ARBA" id="ARBA00001974"/>
    </source>
</evidence>
<feature type="domain" description="FAD-binding FR-type" evidence="11">
    <location>
        <begin position="17"/>
        <end position="121"/>
    </location>
</feature>
<keyword evidence="2" id="KW-0285">Flavoprotein</keyword>
<dbReference type="PROSITE" id="PS00197">
    <property type="entry name" value="2FE2S_FER_1"/>
    <property type="match status" value="1"/>
</dbReference>
<dbReference type="AlphaFoldDB" id="A0A849BTA6"/>
<evidence type="ECO:0000256" key="7">
    <source>
        <dbReference type="ARBA" id="ARBA00023004"/>
    </source>
</evidence>
<dbReference type="InterPro" id="IPR039261">
    <property type="entry name" value="FNR_nucleotide-bd"/>
</dbReference>